<comment type="subcellular location">
    <subcellularLocation>
        <location evidence="1">Cell membrane</location>
        <topology evidence="1">Multi-pass membrane protein</topology>
    </subcellularLocation>
</comment>
<gene>
    <name evidence="9" type="ORF">Deia_00930</name>
</gene>
<evidence type="ECO:0000256" key="3">
    <source>
        <dbReference type="ARBA" id="ARBA00022448"/>
    </source>
</evidence>
<feature type="transmembrane region" description="Helical" evidence="8">
    <location>
        <begin position="12"/>
        <end position="38"/>
    </location>
</feature>
<evidence type="ECO:0000256" key="5">
    <source>
        <dbReference type="ARBA" id="ARBA00022692"/>
    </source>
</evidence>
<dbReference type="GO" id="GO:0005886">
    <property type="term" value="C:plasma membrane"/>
    <property type="evidence" value="ECO:0007669"/>
    <property type="project" value="UniProtKB-SubCell"/>
</dbReference>
<sequence>MKIVNWLNGIILYPIFGIPFAVLLILGTSIFLFAYLRFINFRGAKGIDEAASGNISKFSAFMTAAAGTLGVGNIFGGAMCVTIAGPGSIIWILILGVFGSIIKFSEVYLGHRFRSVKDGMVSGGSFFYLRDGFQRMGILRQIGVIYGIVFFIAYLAAGTFQINQIGDLIAESVFIGHPRINVIRLGLGIMVAIFTGFILFSGIVRIAEVLSRLVPTMILLYCVCAVYIFMRNFGNFEGVMRDVMIDAMRPRCSGGMIFMLGYSLHRILFASDTGTGVSAIANSQSNASALVQARFVSWEPILVSLTMCITGVCVLITNTHHLAASNGMLGVKIASHAFSGSFITQGIFICVVCLFGLTTTISHGYNVEQAWRFVMKGKGVMICRGVYIMTIIIVVTQDVGRILPIIDLSFFLCIILNIIGILRLSGYMKRETVGR</sequence>
<dbReference type="PRINTS" id="PR00175">
    <property type="entry name" value="NAALASMPORT"/>
</dbReference>
<feature type="transmembrane region" description="Helical" evidence="8">
    <location>
        <begin position="182"/>
        <end position="201"/>
    </location>
</feature>
<evidence type="ECO:0000313" key="10">
    <source>
        <dbReference type="Proteomes" id="UP000321934"/>
    </source>
</evidence>
<dbReference type="EMBL" id="CP029077">
    <property type="protein sequence ID" value="QED23717.1"/>
    <property type="molecule type" value="Genomic_DNA"/>
</dbReference>
<dbReference type="RefSeq" id="WP_146821019.1">
    <property type="nucleotide sequence ID" value="NZ_CP029077.1"/>
</dbReference>
<reference evidence="9 10" key="1">
    <citation type="journal article" date="2019" name="ISME J.">
        <title>Deianiraea, an extracellular bacterium associated with the ciliate Paramecium, suggests an alternative scenario for the evolution of Rickettsiales.</title>
        <authorList>
            <person name="Castelli M."/>
            <person name="Sabaneyeva E."/>
            <person name="Lanzoni O."/>
            <person name="Lebedeva N."/>
            <person name="Floriano A.M."/>
            <person name="Gaiarsa S."/>
            <person name="Benken K."/>
            <person name="Modeo L."/>
            <person name="Bandi C."/>
            <person name="Potekhin A."/>
            <person name="Sassera D."/>
            <person name="Petroni G."/>
        </authorList>
    </citation>
    <scope>NUCLEOTIDE SEQUENCE [LARGE SCALE GENOMIC DNA]</scope>
    <source>
        <strain evidence="9">CyL4-1</strain>
    </source>
</reference>
<keyword evidence="3" id="KW-0813">Transport</keyword>
<keyword evidence="7 8" id="KW-0472">Membrane</keyword>
<comment type="similarity">
    <text evidence="2">Belongs to the alanine or glycine:cation symporter (AGCS) (TC 2.A.25) family.</text>
</comment>
<evidence type="ECO:0000256" key="4">
    <source>
        <dbReference type="ARBA" id="ARBA00022475"/>
    </source>
</evidence>
<feature type="transmembrane region" description="Helical" evidence="8">
    <location>
        <begin position="213"/>
        <end position="230"/>
    </location>
</feature>
<feature type="transmembrane region" description="Helical" evidence="8">
    <location>
        <begin position="90"/>
        <end position="110"/>
    </location>
</feature>
<evidence type="ECO:0000256" key="6">
    <source>
        <dbReference type="ARBA" id="ARBA00022989"/>
    </source>
</evidence>
<dbReference type="OrthoDB" id="9806926at2"/>
<evidence type="ECO:0000256" key="2">
    <source>
        <dbReference type="ARBA" id="ARBA00009261"/>
    </source>
</evidence>
<dbReference type="InterPro" id="IPR001463">
    <property type="entry name" value="Na/Ala_symport"/>
</dbReference>
<protein>
    <submittedName>
        <fullName evidence="9">Amino acid carrier family protein</fullName>
    </submittedName>
</protein>
<dbReference type="AlphaFoldDB" id="A0A5B8XJH7"/>
<evidence type="ECO:0000256" key="8">
    <source>
        <dbReference type="SAM" id="Phobius"/>
    </source>
</evidence>
<proteinExistence type="inferred from homology"/>
<dbReference type="PANTHER" id="PTHR30330">
    <property type="entry name" value="AGSS FAMILY TRANSPORTER, SODIUM-ALANINE"/>
    <property type="match status" value="1"/>
</dbReference>
<feature type="transmembrane region" description="Helical" evidence="8">
    <location>
        <begin position="337"/>
        <end position="358"/>
    </location>
</feature>
<feature type="transmembrane region" description="Helical" evidence="8">
    <location>
        <begin position="379"/>
        <end position="396"/>
    </location>
</feature>
<feature type="transmembrane region" description="Helical" evidence="8">
    <location>
        <begin position="264"/>
        <end position="283"/>
    </location>
</feature>
<evidence type="ECO:0000256" key="1">
    <source>
        <dbReference type="ARBA" id="ARBA00004651"/>
    </source>
</evidence>
<dbReference type="Proteomes" id="UP000321934">
    <property type="component" value="Chromosome"/>
</dbReference>
<dbReference type="PANTHER" id="PTHR30330:SF3">
    <property type="entry name" value="TRANSCRIPTIONAL REGULATOR, LRP FAMILY"/>
    <property type="match status" value="1"/>
</dbReference>
<keyword evidence="6 8" id="KW-1133">Transmembrane helix</keyword>
<dbReference type="GO" id="GO:0005283">
    <property type="term" value="F:amino acid:sodium symporter activity"/>
    <property type="evidence" value="ECO:0007669"/>
    <property type="project" value="InterPro"/>
</dbReference>
<accession>A0A5B8XJH7</accession>
<keyword evidence="5 8" id="KW-0812">Transmembrane</keyword>
<evidence type="ECO:0000313" key="9">
    <source>
        <dbReference type="EMBL" id="QED23717.1"/>
    </source>
</evidence>
<name>A0A5B8XJH7_9RICK</name>
<keyword evidence="4" id="KW-1003">Cell membrane</keyword>
<dbReference type="Pfam" id="PF01235">
    <property type="entry name" value="Na_Ala_symp"/>
    <property type="match status" value="1"/>
</dbReference>
<keyword evidence="10" id="KW-1185">Reference proteome</keyword>
<feature type="transmembrane region" description="Helical" evidence="8">
    <location>
        <begin position="295"/>
        <end position="317"/>
    </location>
</feature>
<feature type="transmembrane region" description="Helical" evidence="8">
    <location>
        <begin position="143"/>
        <end position="162"/>
    </location>
</feature>
<feature type="transmembrane region" description="Helical" evidence="8">
    <location>
        <begin position="58"/>
        <end position="84"/>
    </location>
</feature>
<organism evidence="9 10">
    <name type="scientific">Candidatus Deianiraea vastatrix</name>
    <dbReference type="NCBI Taxonomy" id="2163644"/>
    <lineage>
        <taxon>Bacteria</taxon>
        <taxon>Pseudomonadati</taxon>
        <taxon>Pseudomonadota</taxon>
        <taxon>Alphaproteobacteria</taxon>
        <taxon>Rickettsiales</taxon>
        <taxon>Candidatus Deianiraeaceae</taxon>
        <taxon>Candidatus Deianiraea</taxon>
    </lineage>
</organism>
<feature type="transmembrane region" description="Helical" evidence="8">
    <location>
        <begin position="402"/>
        <end position="422"/>
    </location>
</feature>
<evidence type="ECO:0000256" key="7">
    <source>
        <dbReference type="ARBA" id="ARBA00023136"/>
    </source>
</evidence>